<dbReference type="SUPFAM" id="SSF101874">
    <property type="entry name" value="YceI-like"/>
    <property type="match status" value="1"/>
</dbReference>
<dbReference type="PANTHER" id="PTHR34406:SF1">
    <property type="entry name" value="PROTEIN YCEI"/>
    <property type="match status" value="1"/>
</dbReference>
<dbReference type="Proteomes" id="UP000243468">
    <property type="component" value="Unassembled WGS sequence"/>
</dbReference>
<reference evidence="3" key="1">
    <citation type="submission" date="2016-09" db="EMBL/GenBank/DDBJ databases">
        <authorList>
            <person name="Varghese N."/>
            <person name="Submissions S."/>
        </authorList>
    </citation>
    <scope>NUCLEOTIDE SEQUENCE [LARGE SCALE GENOMIC DNA]</scope>
    <source>
        <strain evidence="3">ANC 4667</strain>
    </source>
</reference>
<dbReference type="RefSeq" id="WP_092818619.1">
    <property type="nucleotide sequence ID" value="NZ_BAABKJ010000006.1"/>
</dbReference>
<dbReference type="Gene3D" id="2.40.128.110">
    <property type="entry name" value="Lipid/polyisoprenoid-binding, YceI-like"/>
    <property type="match status" value="1"/>
</dbReference>
<dbReference type="OrthoDB" id="1247465at2"/>
<dbReference type="EMBL" id="FMYO01000001">
    <property type="protein sequence ID" value="SDB87932.1"/>
    <property type="molecule type" value="Genomic_DNA"/>
</dbReference>
<dbReference type="InterPro" id="IPR007372">
    <property type="entry name" value="Lipid/polyisoprenoid-bd_YceI"/>
</dbReference>
<gene>
    <name evidence="2" type="ORF">SAMN05421732_101564</name>
</gene>
<dbReference type="PANTHER" id="PTHR34406">
    <property type="entry name" value="PROTEIN YCEI"/>
    <property type="match status" value="1"/>
</dbReference>
<name>A0A1G6H0Y7_9GAMM</name>
<dbReference type="Pfam" id="PF04264">
    <property type="entry name" value="YceI"/>
    <property type="match status" value="1"/>
</dbReference>
<proteinExistence type="predicted"/>
<dbReference type="SMART" id="SM00867">
    <property type="entry name" value="YceI"/>
    <property type="match status" value="1"/>
</dbReference>
<feature type="domain" description="Lipid/polyisoprenoid-binding YceI-like" evidence="1">
    <location>
        <begin position="28"/>
        <end position="187"/>
    </location>
</feature>
<organism evidence="2 3">
    <name type="scientific">Acinetobacter kookii</name>
    <dbReference type="NCBI Taxonomy" id="1226327"/>
    <lineage>
        <taxon>Bacteria</taxon>
        <taxon>Pseudomonadati</taxon>
        <taxon>Pseudomonadota</taxon>
        <taxon>Gammaproteobacteria</taxon>
        <taxon>Moraxellales</taxon>
        <taxon>Moraxellaceae</taxon>
        <taxon>Acinetobacter</taxon>
    </lineage>
</organism>
<protein>
    <submittedName>
        <fullName evidence="2">Polyisoprenoid-binding protein YceI</fullName>
    </submittedName>
</protein>
<evidence type="ECO:0000313" key="2">
    <source>
        <dbReference type="EMBL" id="SDB87932.1"/>
    </source>
</evidence>
<dbReference type="AlphaFoldDB" id="A0A1G6H0Y7"/>
<dbReference type="STRING" id="1226327.SAMN05421732_101564"/>
<evidence type="ECO:0000259" key="1">
    <source>
        <dbReference type="SMART" id="SM00867"/>
    </source>
</evidence>
<keyword evidence="3" id="KW-1185">Reference proteome</keyword>
<dbReference type="InterPro" id="IPR036761">
    <property type="entry name" value="TTHA0802/YceI-like_sf"/>
</dbReference>
<accession>A0A1G6H0Y7</accession>
<sequence>MNIPTTLQRILILGLIPLGIVTQVNAQEWTLTPQTYVGFEVKSMGFSTVKAKFGQVQSSMSFDPAAPQNASAQFVMQVNSLSLSKPSLKNMMMGEDLFYAEKYPTATFNSREFIALGNHQYKIKGDLTLRGITRPVILDTSLQPNPANPQRLDVESKTVVKRSDFGMKKAFGGIGEKVNIEVSGQWHMK</sequence>
<evidence type="ECO:0000313" key="3">
    <source>
        <dbReference type="Proteomes" id="UP000243468"/>
    </source>
</evidence>